<name>A0A4Q4T4Q9_9PEZI</name>
<gene>
    <name evidence="2" type="ORF">DL764_006438</name>
</gene>
<comment type="caution">
    <text evidence="2">The sequence shown here is derived from an EMBL/GenBank/DDBJ whole genome shotgun (WGS) entry which is preliminary data.</text>
</comment>
<evidence type="ECO:0000313" key="3">
    <source>
        <dbReference type="Proteomes" id="UP000293360"/>
    </source>
</evidence>
<sequence>MPGVIVTESGSRPRRQRSHLGGIILWLHKAKNVKIMDDNLAKGCYHHPVVILSAGLQDGKVDILFLTSFNETSLEVRHPHDPKARRAHLPIEPCSPHPDNGKLLTLENRFPGLRKNSYVKTKTRNTVTYANLQPYDRGRPDVDFVLSRRSFQELIEYAKYPVRLPDVLQDDLGICSAHPPQVEAVARWYSDVDGDFVDFLSGPRRAGVSEDHIPALWNMSTWREEARPAPTAQMRPKAKRTHVRYRQVILEAINGYHGAHVHTQAHSHTRTSIYSGVPTEWPALLPVYNQHSYGTPGLYGYYSSSTRYAAARGAIPPRWKKRRGCFGAVLRGLCGVIRGCSSLLSRVPWGIVSLVVFILLLLFAVGYGAYGLNLWTIGGVKTLLDTIRHKIWGTVQRVS</sequence>
<keyword evidence="1" id="KW-0472">Membrane</keyword>
<dbReference type="OrthoDB" id="3537171at2759"/>
<proteinExistence type="predicted"/>
<evidence type="ECO:0000313" key="2">
    <source>
        <dbReference type="EMBL" id="RYP00664.1"/>
    </source>
</evidence>
<feature type="transmembrane region" description="Helical" evidence="1">
    <location>
        <begin position="347"/>
        <end position="370"/>
    </location>
</feature>
<organism evidence="2 3">
    <name type="scientific">Monosporascus ibericus</name>
    <dbReference type="NCBI Taxonomy" id="155417"/>
    <lineage>
        <taxon>Eukaryota</taxon>
        <taxon>Fungi</taxon>
        <taxon>Dikarya</taxon>
        <taxon>Ascomycota</taxon>
        <taxon>Pezizomycotina</taxon>
        <taxon>Sordariomycetes</taxon>
        <taxon>Xylariomycetidae</taxon>
        <taxon>Xylariales</taxon>
        <taxon>Xylariales incertae sedis</taxon>
        <taxon>Monosporascus</taxon>
    </lineage>
</organism>
<keyword evidence="3" id="KW-1185">Reference proteome</keyword>
<keyword evidence="1" id="KW-1133">Transmembrane helix</keyword>
<dbReference type="PANTHER" id="PTHR37048">
    <property type="entry name" value="QUESTIONABLE PROTEIN"/>
    <property type="match status" value="1"/>
</dbReference>
<dbReference type="AlphaFoldDB" id="A0A4Q4T4Q9"/>
<dbReference type="PANTHER" id="PTHR37048:SF2">
    <property type="entry name" value="QUESTIONABLE PROTEIN"/>
    <property type="match status" value="1"/>
</dbReference>
<accession>A0A4Q4T4Q9</accession>
<dbReference type="Proteomes" id="UP000293360">
    <property type="component" value="Unassembled WGS sequence"/>
</dbReference>
<keyword evidence="1" id="KW-0812">Transmembrane</keyword>
<dbReference type="EMBL" id="QJNU01000380">
    <property type="protein sequence ID" value="RYP00664.1"/>
    <property type="molecule type" value="Genomic_DNA"/>
</dbReference>
<reference evidence="2 3" key="1">
    <citation type="submission" date="2018-06" db="EMBL/GenBank/DDBJ databases">
        <title>Complete Genomes of Monosporascus.</title>
        <authorList>
            <person name="Robinson A.J."/>
            <person name="Natvig D.O."/>
        </authorList>
    </citation>
    <scope>NUCLEOTIDE SEQUENCE [LARGE SCALE GENOMIC DNA]</scope>
    <source>
        <strain evidence="2 3">CBS 110550</strain>
    </source>
</reference>
<dbReference type="STRING" id="155417.A0A4Q4T4Q9"/>
<protein>
    <submittedName>
        <fullName evidence="2">Uncharacterized protein</fullName>
    </submittedName>
</protein>
<evidence type="ECO:0000256" key="1">
    <source>
        <dbReference type="SAM" id="Phobius"/>
    </source>
</evidence>